<dbReference type="NCBIfam" id="TIGR00706">
    <property type="entry name" value="SppA_dom"/>
    <property type="match status" value="1"/>
</dbReference>
<dbReference type="GO" id="GO:0006508">
    <property type="term" value="P:proteolysis"/>
    <property type="evidence" value="ECO:0007669"/>
    <property type="project" value="UniProtKB-KW"/>
</dbReference>
<dbReference type="InterPro" id="IPR047272">
    <property type="entry name" value="S49_SppA_C"/>
</dbReference>
<evidence type="ECO:0000256" key="3">
    <source>
        <dbReference type="ARBA" id="ARBA00022801"/>
    </source>
</evidence>
<gene>
    <name evidence="7" type="primary">sppA</name>
    <name evidence="7" type="ORF">ACFO5R_19890</name>
</gene>
<name>A0ABD5PUQ9_9EURY</name>
<dbReference type="Proteomes" id="UP001595898">
    <property type="component" value="Unassembled WGS sequence"/>
</dbReference>
<evidence type="ECO:0000313" key="7">
    <source>
        <dbReference type="EMBL" id="MFC4544192.1"/>
    </source>
</evidence>
<comment type="caution">
    <text evidence="7">The sequence shown here is derived from an EMBL/GenBank/DDBJ whole genome shotgun (WGS) entry which is preliminary data.</text>
</comment>
<dbReference type="Pfam" id="PF01343">
    <property type="entry name" value="Peptidase_S49"/>
    <property type="match status" value="1"/>
</dbReference>
<dbReference type="InterPro" id="IPR002142">
    <property type="entry name" value="Peptidase_S49"/>
</dbReference>
<keyword evidence="8" id="KW-1185">Reference proteome</keyword>
<dbReference type="PANTHER" id="PTHR42987">
    <property type="entry name" value="PEPTIDASE S49"/>
    <property type="match status" value="1"/>
</dbReference>
<feature type="domain" description="Peptidase S49" evidence="6">
    <location>
        <begin position="141"/>
        <end position="282"/>
    </location>
</feature>
<keyword evidence="4" id="KW-0720">Serine protease</keyword>
<evidence type="ECO:0000259" key="6">
    <source>
        <dbReference type="Pfam" id="PF01343"/>
    </source>
</evidence>
<dbReference type="EMBL" id="JBHSFA010000011">
    <property type="protein sequence ID" value="MFC4544192.1"/>
    <property type="molecule type" value="Genomic_DNA"/>
</dbReference>
<dbReference type="InterPro" id="IPR004635">
    <property type="entry name" value="Pept_S49_SppA"/>
</dbReference>
<dbReference type="Gene3D" id="3.90.226.10">
    <property type="entry name" value="2-enoyl-CoA Hydratase, Chain A, domain 1"/>
    <property type="match status" value="1"/>
</dbReference>
<feature type="transmembrane region" description="Helical" evidence="5">
    <location>
        <begin position="38"/>
        <end position="56"/>
    </location>
</feature>
<organism evidence="7 8">
    <name type="scientific">Halosolutus amylolyticus</name>
    <dbReference type="NCBI Taxonomy" id="2932267"/>
    <lineage>
        <taxon>Archaea</taxon>
        <taxon>Methanobacteriati</taxon>
        <taxon>Methanobacteriota</taxon>
        <taxon>Stenosarchaea group</taxon>
        <taxon>Halobacteria</taxon>
        <taxon>Halobacteriales</taxon>
        <taxon>Natrialbaceae</taxon>
        <taxon>Halosolutus</taxon>
    </lineage>
</organism>
<feature type="transmembrane region" description="Helical" evidence="5">
    <location>
        <begin position="6"/>
        <end position="31"/>
    </location>
</feature>
<evidence type="ECO:0000256" key="4">
    <source>
        <dbReference type="ARBA" id="ARBA00022825"/>
    </source>
</evidence>
<evidence type="ECO:0000256" key="5">
    <source>
        <dbReference type="SAM" id="Phobius"/>
    </source>
</evidence>
<accession>A0ABD5PUQ9</accession>
<comment type="similarity">
    <text evidence="1">Belongs to the peptidase S49 family.</text>
</comment>
<sequence length="335" mass="35616">MVSSEGIGRLVIVLAGGVAFAVIGFALFVAYPATLADLFGVIAALVVVGIGLRIAGSIADSEFPGYDVAEVAVEGPITRDGGSGPLPSSPRATPADDIVEQIDRADEDENARALLLKLNTPGGEVVPSDDIKLAAERFDGPTIAYTTDVCASGGYWIASGCDELWARDASIVGSIGVIGSRVNASDLAEKVGLSYERFAAGEYKDAGTALKEMDEDERAYLQGLIDDYYETFVERVSDGRELDPEEIRETEARIYLGETAAEMGLVDHLGTRRDLESELADRLDTDEVTVEEFEPERPLMARVGAGARGVAYALGAGISGAVLGDERDREFRLRT</sequence>
<dbReference type="SUPFAM" id="SSF52096">
    <property type="entry name" value="ClpP/crotonase"/>
    <property type="match status" value="1"/>
</dbReference>
<keyword evidence="3" id="KW-0378">Hydrolase</keyword>
<dbReference type="InterPro" id="IPR029045">
    <property type="entry name" value="ClpP/crotonase-like_dom_sf"/>
</dbReference>
<keyword evidence="2" id="KW-0645">Protease</keyword>
<dbReference type="CDD" id="cd07023">
    <property type="entry name" value="S49_Sppa_N_C"/>
    <property type="match status" value="1"/>
</dbReference>
<proteinExistence type="inferred from homology"/>
<reference evidence="7 8" key="1">
    <citation type="journal article" date="2019" name="Int. J. Syst. Evol. Microbiol.">
        <title>The Global Catalogue of Microorganisms (GCM) 10K type strain sequencing project: providing services to taxonomists for standard genome sequencing and annotation.</title>
        <authorList>
            <consortium name="The Broad Institute Genomics Platform"/>
            <consortium name="The Broad Institute Genome Sequencing Center for Infectious Disease"/>
            <person name="Wu L."/>
            <person name="Ma J."/>
        </authorList>
    </citation>
    <scope>NUCLEOTIDE SEQUENCE [LARGE SCALE GENOMIC DNA]</scope>
    <source>
        <strain evidence="7 8">WLHS5</strain>
    </source>
</reference>
<protein>
    <submittedName>
        <fullName evidence="7">Signal peptide peptidase SppA</fullName>
    </submittedName>
</protein>
<dbReference type="AlphaFoldDB" id="A0ABD5PUQ9"/>
<evidence type="ECO:0000256" key="1">
    <source>
        <dbReference type="ARBA" id="ARBA00008683"/>
    </source>
</evidence>
<evidence type="ECO:0000313" key="8">
    <source>
        <dbReference type="Proteomes" id="UP001595898"/>
    </source>
</evidence>
<keyword evidence="5" id="KW-0472">Membrane</keyword>
<dbReference type="RefSeq" id="WP_250140933.1">
    <property type="nucleotide sequence ID" value="NZ_JALIQP010000003.1"/>
</dbReference>
<keyword evidence="5" id="KW-0812">Transmembrane</keyword>
<dbReference type="GO" id="GO:0008236">
    <property type="term" value="F:serine-type peptidase activity"/>
    <property type="evidence" value="ECO:0007669"/>
    <property type="project" value="UniProtKB-KW"/>
</dbReference>
<evidence type="ECO:0000256" key="2">
    <source>
        <dbReference type="ARBA" id="ARBA00022670"/>
    </source>
</evidence>
<keyword evidence="5" id="KW-1133">Transmembrane helix</keyword>
<dbReference type="PANTHER" id="PTHR42987:SF4">
    <property type="entry name" value="PROTEASE SOHB-RELATED"/>
    <property type="match status" value="1"/>
</dbReference>